<reference evidence="1 2" key="1">
    <citation type="journal article" date="2022" name="DNA Res.">
        <title>Chromosomal-level genome assembly of the orchid tree Bauhinia variegata (Leguminosae; Cercidoideae) supports the allotetraploid origin hypothesis of Bauhinia.</title>
        <authorList>
            <person name="Zhong Y."/>
            <person name="Chen Y."/>
            <person name="Zheng D."/>
            <person name="Pang J."/>
            <person name="Liu Y."/>
            <person name="Luo S."/>
            <person name="Meng S."/>
            <person name="Qian L."/>
            <person name="Wei D."/>
            <person name="Dai S."/>
            <person name="Zhou R."/>
        </authorList>
    </citation>
    <scope>NUCLEOTIDE SEQUENCE [LARGE SCALE GENOMIC DNA]</scope>
    <source>
        <strain evidence="1">BV-YZ2020</strain>
    </source>
</reference>
<proteinExistence type="predicted"/>
<name>A0ACB9PDI3_BAUVA</name>
<evidence type="ECO:0000313" key="2">
    <source>
        <dbReference type="Proteomes" id="UP000828941"/>
    </source>
</evidence>
<evidence type="ECO:0000313" key="1">
    <source>
        <dbReference type="EMBL" id="KAI4346889.1"/>
    </source>
</evidence>
<organism evidence="1 2">
    <name type="scientific">Bauhinia variegata</name>
    <name type="common">Purple orchid tree</name>
    <name type="synonym">Phanera variegata</name>
    <dbReference type="NCBI Taxonomy" id="167791"/>
    <lineage>
        <taxon>Eukaryota</taxon>
        <taxon>Viridiplantae</taxon>
        <taxon>Streptophyta</taxon>
        <taxon>Embryophyta</taxon>
        <taxon>Tracheophyta</taxon>
        <taxon>Spermatophyta</taxon>
        <taxon>Magnoliopsida</taxon>
        <taxon>eudicotyledons</taxon>
        <taxon>Gunneridae</taxon>
        <taxon>Pentapetalae</taxon>
        <taxon>rosids</taxon>
        <taxon>fabids</taxon>
        <taxon>Fabales</taxon>
        <taxon>Fabaceae</taxon>
        <taxon>Cercidoideae</taxon>
        <taxon>Cercideae</taxon>
        <taxon>Bauhiniinae</taxon>
        <taxon>Bauhinia</taxon>
    </lineage>
</organism>
<comment type="caution">
    <text evidence="1">The sequence shown here is derived from an EMBL/GenBank/DDBJ whole genome shotgun (WGS) entry which is preliminary data.</text>
</comment>
<dbReference type="Proteomes" id="UP000828941">
    <property type="component" value="Chromosome 4"/>
</dbReference>
<protein>
    <submittedName>
        <fullName evidence="1">Uncharacterized protein</fullName>
    </submittedName>
</protein>
<gene>
    <name evidence="1" type="ORF">L6164_007752</name>
</gene>
<sequence>MFSLTKRLQSVMPLCNQLRCAGTEAGQSRRRRHKSPARPLSKSEEKSGWWIVDGEMHEIGDNVPLRERFVIPRENIPNKRRKQLREQFMRRTRLVLKESEHEPWCKKYMELYQELRENWERLYWDEGYSKKLAQDHANYESAEDDDEDFSPYRSRRPQMEHSKDYKFVRNGPGDTLGKDQNFGRNRQGDTWEKDQNFGRNRQGDNWENVRLIRDKFEYDRERRMREKAFAPMHGGNVSDYSYSSNQPLHGGTVSDHSNSRNQPLDADRYFSPTERHS</sequence>
<accession>A0ACB9PDI3</accession>
<keyword evidence="2" id="KW-1185">Reference proteome</keyword>
<dbReference type="EMBL" id="CM039429">
    <property type="protein sequence ID" value="KAI4346889.1"/>
    <property type="molecule type" value="Genomic_DNA"/>
</dbReference>